<dbReference type="Gene3D" id="3.10.129.110">
    <property type="entry name" value="Polyketide synthase dehydratase"/>
    <property type="match status" value="1"/>
</dbReference>
<dbReference type="InterPro" id="IPR009081">
    <property type="entry name" value="PP-bd_ACP"/>
</dbReference>
<feature type="domain" description="Ketosynthase family 3 (KS3)" evidence="8">
    <location>
        <begin position="8"/>
        <end position="483"/>
    </location>
</feature>
<dbReference type="Pfam" id="PF02801">
    <property type="entry name" value="Ketoacyl-synt_C"/>
    <property type="match status" value="2"/>
</dbReference>
<dbReference type="SUPFAM" id="SSF53901">
    <property type="entry name" value="Thiolase-like"/>
    <property type="match status" value="1"/>
</dbReference>
<dbReference type="Proteomes" id="UP001275084">
    <property type="component" value="Unassembled WGS sequence"/>
</dbReference>
<dbReference type="SUPFAM" id="SSF51735">
    <property type="entry name" value="NAD(P)-binding Rossmann-fold domains"/>
    <property type="match status" value="1"/>
</dbReference>
<dbReference type="InterPro" id="IPR001227">
    <property type="entry name" value="Ac_transferase_dom_sf"/>
</dbReference>
<dbReference type="SUPFAM" id="SSF52151">
    <property type="entry name" value="FabD/lysophospholipase-like"/>
    <property type="match status" value="1"/>
</dbReference>
<dbReference type="GO" id="GO:0006633">
    <property type="term" value="P:fatty acid biosynthetic process"/>
    <property type="evidence" value="ECO:0007669"/>
    <property type="project" value="InterPro"/>
</dbReference>
<evidence type="ECO:0000259" key="9">
    <source>
        <dbReference type="PROSITE" id="PS52019"/>
    </source>
</evidence>
<keyword evidence="11" id="KW-1185">Reference proteome</keyword>
<feature type="domain" description="PKS/mFAS DH" evidence="9">
    <location>
        <begin position="999"/>
        <end position="1308"/>
    </location>
</feature>
<dbReference type="SMART" id="SM00827">
    <property type="entry name" value="PKS_AT"/>
    <property type="match status" value="1"/>
</dbReference>
<dbReference type="SUPFAM" id="SSF53335">
    <property type="entry name" value="S-adenosyl-L-methionine-dependent methyltransferases"/>
    <property type="match status" value="1"/>
</dbReference>
<dbReference type="PROSITE" id="PS52019">
    <property type="entry name" value="PKS_MFAS_DH"/>
    <property type="match status" value="1"/>
</dbReference>
<dbReference type="SMART" id="SM00822">
    <property type="entry name" value="PKS_KR"/>
    <property type="match status" value="1"/>
</dbReference>
<accession>A0AAJ0MB92</accession>
<dbReference type="InterPro" id="IPR036736">
    <property type="entry name" value="ACP-like_sf"/>
</dbReference>
<dbReference type="InterPro" id="IPR057326">
    <property type="entry name" value="KR_dom"/>
</dbReference>
<dbReference type="InterPro" id="IPR013968">
    <property type="entry name" value="PKS_KR"/>
</dbReference>
<dbReference type="GO" id="GO:0016491">
    <property type="term" value="F:oxidoreductase activity"/>
    <property type="evidence" value="ECO:0007669"/>
    <property type="project" value="UniProtKB-KW"/>
</dbReference>
<reference evidence="10" key="1">
    <citation type="journal article" date="2023" name="Mol. Phylogenet. Evol.">
        <title>Genome-scale phylogeny and comparative genomics of the fungal order Sordariales.</title>
        <authorList>
            <person name="Hensen N."/>
            <person name="Bonometti L."/>
            <person name="Westerberg I."/>
            <person name="Brannstrom I.O."/>
            <person name="Guillou S."/>
            <person name="Cros-Aarteil S."/>
            <person name="Calhoun S."/>
            <person name="Haridas S."/>
            <person name="Kuo A."/>
            <person name="Mondo S."/>
            <person name="Pangilinan J."/>
            <person name="Riley R."/>
            <person name="LaButti K."/>
            <person name="Andreopoulos B."/>
            <person name="Lipzen A."/>
            <person name="Chen C."/>
            <person name="Yan M."/>
            <person name="Daum C."/>
            <person name="Ng V."/>
            <person name="Clum A."/>
            <person name="Steindorff A."/>
            <person name="Ohm R.A."/>
            <person name="Martin F."/>
            <person name="Silar P."/>
            <person name="Natvig D.O."/>
            <person name="Lalanne C."/>
            <person name="Gautier V."/>
            <person name="Ament-Velasquez S.L."/>
            <person name="Kruys A."/>
            <person name="Hutchinson M.I."/>
            <person name="Powell A.J."/>
            <person name="Barry K."/>
            <person name="Miller A.N."/>
            <person name="Grigoriev I.V."/>
            <person name="Debuchy R."/>
            <person name="Gladieux P."/>
            <person name="Hiltunen Thoren M."/>
            <person name="Johannesson H."/>
        </authorList>
    </citation>
    <scope>NUCLEOTIDE SEQUENCE</scope>
    <source>
        <strain evidence="10">CBS 955.72</strain>
    </source>
</reference>
<dbReference type="InterPro" id="IPR020807">
    <property type="entry name" value="PKS_DH"/>
</dbReference>
<dbReference type="Pfam" id="PF22621">
    <property type="entry name" value="CurL-like_PKS_C"/>
    <property type="match status" value="1"/>
</dbReference>
<evidence type="ECO:0000256" key="6">
    <source>
        <dbReference type="PROSITE-ProRule" id="PRU01363"/>
    </source>
</evidence>
<feature type="domain" description="Carrier" evidence="7">
    <location>
        <begin position="2421"/>
        <end position="2502"/>
    </location>
</feature>
<comment type="caution">
    <text evidence="10">The sequence shown here is derived from an EMBL/GenBank/DDBJ whole genome shotgun (WGS) entry which is preliminary data.</text>
</comment>
<dbReference type="PROSITE" id="PS52004">
    <property type="entry name" value="KS3_2"/>
    <property type="match status" value="1"/>
</dbReference>
<dbReference type="SUPFAM" id="SSF55048">
    <property type="entry name" value="Probable ACP-binding domain of malonyl-CoA ACP transacylase"/>
    <property type="match status" value="1"/>
</dbReference>
<dbReference type="Pfam" id="PF00109">
    <property type="entry name" value="ketoacyl-synt"/>
    <property type="match status" value="1"/>
</dbReference>
<keyword evidence="1" id="KW-0596">Phosphopantetheine</keyword>
<dbReference type="SMART" id="SM00823">
    <property type="entry name" value="PKS_PP"/>
    <property type="match status" value="1"/>
</dbReference>
<dbReference type="InterPro" id="IPR036291">
    <property type="entry name" value="NAD(P)-bd_dom_sf"/>
</dbReference>
<dbReference type="InterPro" id="IPR006162">
    <property type="entry name" value="Ppantetheine_attach_site"/>
</dbReference>
<name>A0AAJ0MB92_9PEZI</name>
<evidence type="ECO:0008006" key="12">
    <source>
        <dbReference type="Google" id="ProtNLM"/>
    </source>
</evidence>
<dbReference type="InterPro" id="IPR016035">
    <property type="entry name" value="Acyl_Trfase/lysoPLipase"/>
</dbReference>
<evidence type="ECO:0000313" key="10">
    <source>
        <dbReference type="EMBL" id="KAK3346922.1"/>
    </source>
</evidence>
<dbReference type="InterPro" id="IPR020806">
    <property type="entry name" value="PKS_PP-bd"/>
</dbReference>
<dbReference type="Gene3D" id="3.40.47.10">
    <property type="match status" value="1"/>
</dbReference>
<dbReference type="SMART" id="SM00825">
    <property type="entry name" value="PKS_KS"/>
    <property type="match status" value="1"/>
</dbReference>
<keyword evidence="2" id="KW-0597">Phosphoprotein</keyword>
<evidence type="ECO:0000259" key="8">
    <source>
        <dbReference type="PROSITE" id="PS52004"/>
    </source>
</evidence>
<dbReference type="GO" id="GO:0004312">
    <property type="term" value="F:fatty acid synthase activity"/>
    <property type="evidence" value="ECO:0007669"/>
    <property type="project" value="TreeGrafter"/>
</dbReference>
<dbReference type="InterPro" id="IPR014030">
    <property type="entry name" value="Ketoacyl_synth_N"/>
</dbReference>
<feature type="active site" description="Proton donor; for dehydratase activity" evidence="6">
    <location>
        <position position="1211"/>
    </location>
</feature>
<keyword evidence="4" id="KW-0560">Oxidoreductase</keyword>
<protein>
    <recommendedName>
        <fullName evidence="12">Polyketide synthase</fullName>
    </recommendedName>
</protein>
<dbReference type="InterPro" id="IPR016036">
    <property type="entry name" value="Malonyl_transacylase_ACP-bd"/>
</dbReference>
<dbReference type="InterPro" id="IPR049552">
    <property type="entry name" value="PKS_DH_N"/>
</dbReference>
<dbReference type="GO" id="GO:0004315">
    <property type="term" value="F:3-oxoacyl-[acyl-carrier-protein] synthase activity"/>
    <property type="evidence" value="ECO:0007669"/>
    <property type="project" value="InterPro"/>
</dbReference>
<dbReference type="Pfam" id="PF00698">
    <property type="entry name" value="Acyl_transf_1"/>
    <property type="match status" value="1"/>
</dbReference>
<gene>
    <name evidence="10" type="ORF">B0T25DRAFT_625126</name>
</gene>
<dbReference type="InterPro" id="IPR029063">
    <property type="entry name" value="SAM-dependent_MTases_sf"/>
</dbReference>
<evidence type="ECO:0000256" key="2">
    <source>
        <dbReference type="ARBA" id="ARBA00022553"/>
    </source>
</evidence>
<sequence length="2558" mass="280601">MAYKRPIREPIAIVGSGCRFAGGVTSPSKLWHVLAHPTDLSQEIPKTRFNIKAFYHPNGEYHGTTNSPKAYFLEQDHRVFDASFFNITPKEAEAIDPQQRMLLEVVYEALESAGYPLQQYSGKNVAVYSGLMTADYDTLSQRDDLTASQYYATGVARSILANRVSYFFNFHGPSMTIDTACSSSLVALHQAVLSLRSGESEMACVTGVNLIITPEQFSVESSLHMLSPTGHCRMWDVGANGYARGEGVTAMFIKPLSKALADGDRIEAVIRETGVNSDGRSQGITMPNWKAQSMLIQNTYNRAGLDPKDPVDRCQYFEAHGTGTNAGDPNEARAIEDAFFGHGADPDPLSHSGAAIHSADIDRVGPHVTFTPPDPGTSERPCLLHSAVAPKLIVGSVKTIIGHTEGAAGLAGLFKVVQAMHHNAIPPNLHLERLNPNVKQYCANLSVPTRILPWPHVPDGQPKRASVNSFGFGGTNSHAIVEQYIPALHNEVARFFQSGLTIPKRIEYGGCARKDQIRLPFLLSANSAKSLVNVVKTYRDYLARVKPPHLEDVAWHTYARRTAFQFRVAVVGHSVSDIVDRLDDLVAKADKSSPLTIGTRARADDEQPKILGIFTGQGAQWATMSRGLLLTSKVYGRSIRLLDEMLQACPHPPSWRLEQEILAEKGLSRVEKAAISQPLCTALQLAMVDLLRSLGITFHTVVGHSSGEIAAAYAAGRLSARDAILISYYRGSFAHLACGASGRKGSMVAVGLSREEAAELCARKEHSHGICIAASNAASSVTLSGDIDVVNKIYDELTRQGKFARVLLVDTAYHSPHMELPAAKYLEALDQCGILPSGGGNGTRWVSSVYGAGEPGDAELKSSYWKDNMVKPVLFYEALETALKELGPFDCAVEVGPHAALRGPATQIMAKNGNHVLYAGLLDRKSDDRVAFAEFLGWMWTHFGSSSPQIRQFVLNSTQPSLVDTMVHNSSLYPWDHSQTHYRESRISRQFHFKTDAPHELLGVRTRDDNEFELRWRNILKLDRIPWVKHHSFQGQPLLPASAYLIMALDAARVLLAGRPASVIELQDLKFPAGIILEPDAHGVEVLFSLVVDQPAKGKAAKSTIEASFTMTSAVADGRASMNKNFSGKLRIILDAPSAQALPARPKHRAETLHANSDMFYDMMAETGLVYTGPFKGLSHMERRFCFASGILKKLHEEDTTRLSISPATLDSCLQTAFVSVSSPGDRAIWTSFLPKKIERVRFNLAICDIKDREDKIVTDTYLTDATPITRQAAASFTAEIDIFDSHGNMEIQIEGLTVGSFSSTKPEDDFELYLTTAVEVDPEDEIISTTLSDIHVPSPMLIESCERVASFYINIASIRRMCQASQRALLPPGYELDCAIAATPWPAETAKSLEDFIIASPYYSALDFIRRLGQNLPDVLAGMLPAVVEEAHQLTGFQRHISRVVHQIAHKYPRMNVLGLTDAELGLTEHVIAGLGESFVTLRVGGDAEKNLGSRVLASQSIRKKVIVREMPLEADLLEVGTVHYDLVILTTSMIENQNTHALLQKIRRVMRPGGFLVLVHISRSPLKDRIRRCARVDADDSLSTPPDWPDVLDESGFAHCVSNSHQYYPPGFSITVRQAESHEKQMIFRPFAKAVGSQFTERLLIIGGKGLFTSLISSGVSQALTRHCGSITTVETLENVDLDCLSSISAAILLNDIDEPILATMTSARLEALRALLRPEMTILWITHNARHNNPDHASSFGFTRTLSAETPGLVLQVLDLKTIDTAPAVTAISETFARLTMRSIIDRAPEPKPLWVHEPEVHIEDGHALVPRVLPWKEGIQRVNAARRVITKPINTVESWVEIVSDRLTDGSANYQTTIKKVDLRSLSESGSQAIQVDYSTTDVLNLGWAYSAHVCIGRDTLTGKTKIALSKSNGSYVALPSRCITNISQAPLNQPVLLALVVRYLAAITIANTVQNKSVLLIEPDVMLQQCVKDILINRGVWFRVCATNAKRCRLTPGMTFIHPRSTAREIKALYPPGGAWIFNLLPETDDISLLLAASLPENCQYSSRSALLSSEPRNAQEDQRYVEGIWEEAVSLALSKSVTQSTDIGPAMMTVPALLGGPKTVPPFQILDWKAERFVPHDVKPLVEVGIMKPSKAYVLIGITRDFGQSLCSLFVEHGARHIVLASRSPPKQPPKWQEELQAKGINVRFEALDVTNLGQVRALKTKLEETMPPVGGIVNGAMVLEDRVFSEMSLETLQRVMGPKTVGSKNLDIAFDSPDLDFFIMTSSFAAIGGHGGQSNYAAANMYMNGLAASRRLRGLPASVLNIGVIYGLGFLHREKDALYVGLAREGYPPISERDIHHMFLEAIAAGRPSSGQIVDITTGLRRYPANHPTMHWHHDPRFSHYTYEDDEYESSATAGGERKKSLKEMLVFADTQLEVLLVLVSAFTNHLENILHYSGQSITGEDRIVDLGVDSLVAVEIRSWLWKNVAHDVAVMKILGAASIKMLCQDIAETIMVARIAEAKLAASLELDGGPLTPTTTNSSDSHDTTTKAFDSIATPTSLVSHAKKEL</sequence>
<dbReference type="InterPro" id="IPR042104">
    <property type="entry name" value="PKS_dehydratase_sf"/>
</dbReference>
<dbReference type="PROSITE" id="PS00606">
    <property type="entry name" value="KS3_1"/>
    <property type="match status" value="1"/>
</dbReference>
<dbReference type="PROSITE" id="PS50075">
    <property type="entry name" value="CARRIER"/>
    <property type="match status" value="1"/>
</dbReference>
<dbReference type="Pfam" id="PF08659">
    <property type="entry name" value="KR"/>
    <property type="match status" value="1"/>
</dbReference>
<dbReference type="PANTHER" id="PTHR43775:SF20">
    <property type="entry name" value="HYBRID PKS-NRPS SYNTHETASE APDA"/>
    <property type="match status" value="1"/>
</dbReference>
<dbReference type="Gene3D" id="3.40.50.720">
    <property type="entry name" value="NAD(P)-binding Rossmann-like Domain"/>
    <property type="match status" value="2"/>
</dbReference>
<evidence type="ECO:0000256" key="1">
    <source>
        <dbReference type="ARBA" id="ARBA00022450"/>
    </source>
</evidence>
<proteinExistence type="predicted"/>
<dbReference type="PROSITE" id="PS00012">
    <property type="entry name" value="PHOSPHOPANTETHEINE"/>
    <property type="match status" value="1"/>
</dbReference>
<dbReference type="Pfam" id="PF23297">
    <property type="entry name" value="ACP_SdgA_C"/>
    <property type="match status" value="1"/>
</dbReference>
<keyword evidence="5" id="KW-0511">Multifunctional enzyme</keyword>
<dbReference type="SMART" id="SM00826">
    <property type="entry name" value="PKS_DH"/>
    <property type="match status" value="1"/>
</dbReference>
<dbReference type="CDD" id="cd00833">
    <property type="entry name" value="PKS"/>
    <property type="match status" value="1"/>
</dbReference>
<evidence type="ECO:0000256" key="5">
    <source>
        <dbReference type="ARBA" id="ARBA00023268"/>
    </source>
</evidence>
<dbReference type="SUPFAM" id="SSF47336">
    <property type="entry name" value="ACP-like"/>
    <property type="match status" value="1"/>
</dbReference>
<feature type="region of interest" description="N-terminal hotdog fold" evidence="6">
    <location>
        <begin position="999"/>
        <end position="1137"/>
    </location>
</feature>
<dbReference type="Pfam" id="PF14765">
    <property type="entry name" value="PS-DH"/>
    <property type="match status" value="1"/>
</dbReference>
<evidence type="ECO:0000256" key="4">
    <source>
        <dbReference type="ARBA" id="ARBA00023002"/>
    </source>
</evidence>
<keyword evidence="3" id="KW-0808">Transferase</keyword>
<organism evidence="10 11">
    <name type="scientific">Lasiosphaeria hispida</name>
    <dbReference type="NCBI Taxonomy" id="260671"/>
    <lineage>
        <taxon>Eukaryota</taxon>
        <taxon>Fungi</taxon>
        <taxon>Dikarya</taxon>
        <taxon>Ascomycota</taxon>
        <taxon>Pezizomycotina</taxon>
        <taxon>Sordariomycetes</taxon>
        <taxon>Sordariomycetidae</taxon>
        <taxon>Sordariales</taxon>
        <taxon>Lasiosphaeriaceae</taxon>
        <taxon>Lasiosphaeria</taxon>
    </lineage>
</organism>
<evidence type="ECO:0000256" key="3">
    <source>
        <dbReference type="ARBA" id="ARBA00022679"/>
    </source>
</evidence>
<dbReference type="Gene3D" id="3.40.366.10">
    <property type="entry name" value="Malonyl-Coenzyme A Acyl Carrier Protein, domain 2"/>
    <property type="match status" value="1"/>
</dbReference>
<dbReference type="Pfam" id="PF21089">
    <property type="entry name" value="PKS_DH_N"/>
    <property type="match status" value="1"/>
</dbReference>
<feature type="active site" description="Proton acceptor; for dehydratase activity" evidence="6">
    <location>
        <position position="1031"/>
    </location>
</feature>
<dbReference type="InterPro" id="IPR050091">
    <property type="entry name" value="PKS_NRPS_Biosynth_Enz"/>
</dbReference>
<dbReference type="InterPro" id="IPR018201">
    <property type="entry name" value="Ketoacyl_synth_AS"/>
</dbReference>
<dbReference type="InterPro" id="IPR014043">
    <property type="entry name" value="Acyl_transferase_dom"/>
</dbReference>
<dbReference type="InterPro" id="IPR049900">
    <property type="entry name" value="PKS_mFAS_DH"/>
</dbReference>
<feature type="region of interest" description="C-terminal hotdog fold" evidence="6">
    <location>
        <begin position="1152"/>
        <end position="1308"/>
    </location>
</feature>
<evidence type="ECO:0000313" key="11">
    <source>
        <dbReference type="Proteomes" id="UP001275084"/>
    </source>
</evidence>
<dbReference type="InterPro" id="IPR020841">
    <property type="entry name" value="PKS_Beta-ketoAc_synthase_dom"/>
</dbReference>
<dbReference type="InterPro" id="IPR014031">
    <property type="entry name" value="Ketoacyl_synth_C"/>
</dbReference>
<dbReference type="GO" id="GO:0044550">
    <property type="term" value="P:secondary metabolite biosynthetic process"/>
    <property type="evidence" value="ECO:0007669"/>
    <property type="project" value="TreeGrafter"/>
</dbReference>
<reference evidence="10" key="2">
    <citation type="submission" date="2023-06" db="EMBL/GenBank/DDBJ databases">
        <authorList>
            <consortium name="Lawrence Berkeley National Laboratory"/>
            <person name="Haridas S."/>
            <person name="Hensen N."/>
            <person name="Bonometti L."/>
            <person name="Westerberg I."/>
            <person name="Brannstrom I.O."/>
            <person name="Guillou S."/>
            <person name="Cros-Aarteil S."/>
            <person name="Calhoun S."/>
            <person name="Kuo A."/>
            <person name="Mondo S."/>
            <person name="Pangilinan J."/>
            <person name="Riley R."/>
            <person name="Labutti K."/>
            <person name="Andreopoulos B."/>
            <person name="Lipzen A."/>
            <person name="Chen C."/>
            <person name="Yanf M."/>
            <person name="Daum C."/>
            <person name="Ng V."/>
            <person name="Clum A."/>
            <person name="Steindorff A."/>
            <person name="Ohm R."/>
            <person name="Martin F."/>
            <person name="Silar P."/>
            <person name="Natvig D."/>
            <person name="Lalanne C."/>
            <person name="Gautier V."/>
            <person name="Ament-Velasquez S.L."/>
            <person name="Kruys A."/>
            <person name="Hutchinson M.I."/>
            <person name="Powell A.J."/>
            <person name="Barry K."/>
            <person name="Miller A.N."/>
            <person name="Grigoriev I.V."/>
            <person name="Debuchy R."/>
            <person name="Gladieux P."/>
            <person name="Thoren M.H."/>
            <person name="Johannesson H."/>
        </authorList>
    </citation>
    <scope>NUCLEOTIDE SEQUENCE</scope>
    <source>
        <strain evidence="10">CBS 955.72</strain>
    </source>
</reference>
<evidence type="ECO:0000259" key="7">
    <source>
        <dbReference type="PROSITE" id="PS50075"/>
    </source>
</evidence>
<dbReference type="InterPro" id="IPR016039">
    <property type="entry name" value="Thiolase-like"/>
</dbReference>
<dbReference type="Gene3D" id="1.10.1200.10">
    <property type="entry name" value="ACP-like"/>
    <property type="match status" value="1"/>
</dbReference>
<dbReference type="EMBL" id="JAUIQD010000006">
    <property type="protein sequence ID" value="KAK3346922.1"/>
    <property type="molecule type" value="Genomic_DNA"/>
</dbReference>
<dbReference type="Gene3D" id="3.40.50.150">
    <property type="entry name" value="Vaccinia Virus protein VP39"/>
    <property type="match status" value="1"/>
</dbReference>
<dbReference type="GO" id="GO:0031177">
    <property type="term" value="F:phosphopantetheine binding"/>
    <property type="evidence" value="ECO:0007669"/>
    <property type="project" value="InterPro"/>
</dbReference>
<dbReference type="PANTHER" id="PTHR43775">
    <property type="entry name" value="FATTY ACID SYNTHASE"/>
    <property type="match status" value="1"/>
</dbReference>
<dbReference type="InterPro" id="IPR049551">
    <property type="entry name" value="PKS_DH_C"/>
</dbReference>